<dbReference type="Pfam" id="PF19305">
    <property type="entry name" value="MmgE_PrpD_C"/>
    <property type="match status" value="1"/>
</dbReference>
<comment type="similarity">
    <text evidence="1">Belongs to the PrpD family.</text>
</comment>
<dbReference type="AlphaFoldDB" id="A0A505I5U8"/>
<feature type="domain" description="MmgE/PrpD C-terminal" evidence="3">
    <location>
        <begin position="528"/>
        <end position="702"/>
    </location>
</feature>
<dbReference type="InterPro" id="IPR036148">
    <property type="entry name" value="MmgE/PrpD_sf"/>
</dbReference>
<dbReference type="VEuPathDB" id="FungiDB:ASPNIDRAFT2_1201282"/>
<proteinExistence type="inferred from homology"/>
<evidence type="ECO:0000313" key="5">
    <source>
        <dbReference type="Proteomes" id="UP000197666"/>
    </source>
</evidence>
<dbReference type="InterPro" id="IPR005656">
    <property type="entry name" value="MmgE_PrpD"/>
</dbReference>
<feature type="domain" description="MmgE/PrpD N-terminal" evidence="2">
    <location>
        <begin position="281"/>
        <end position="417"/>
    </location>
</feature>
<dbReference type="VEuPathDB" id="FungiDB:An09g06220"/>
<protein>
    <submittedName>
        <fullName evidence="4">Nuclear transport factor 2 (NTF2) domain family protein</fullName>
    </submittedName>
</protein>
<feature type="domain" description="MmgE/PrpD N-terminal" evidence="2">
    <location>
        <begin position="420"/>
        <end position="495"/>
    </location>
</feature>
<dbReference type="VEuPathDB" id="FungiDB:An09g06230"/>
<dbReference type="SUPFAM" id="SSF103378">
    <property type="entry name" value="2-methylcitrate dehydratase PrpD"/>
    <property type="match status" value="1"/>
</dbReference>
<sequence length="725" mass="81211">MPGYQYTGQAVNYKLIADIVQLLEENDIPCLLIGDYMFEAMGGPGLRGNIELILERHDINKAIRILRKANFPDDQPTYYKHLLCPSPLMGQTTCSANETPFIPYHSFHLNGRFWGEPYTGFHTDLCLYEKQDLFWDLPELSLGELSEDDTDFILASDHRFPPQENWQYWGRFPDTLYPVKIPMPVRYVEAMMLLTARDWEIKGHGWSWRDEIMYMWKYVVGVLEEFFEVEMFKPMFRAWWAVLENSESMSGGEVLCVHNLRRELVATGVMPETPFTWLKIQLCTWIASLQLDDIPDSVRTRAKYLFLDGIACALVGARVPWSQKAFDAMTAFEERGKHVVIGYEERLGAIAAATLNGSWIQACEVDDYHSVAPLHSQAVVIPPLFAAAVGARDHPTTPRIIDGRTLLLASVVGFEIGSSAKLLGLSAGQIEDAIGVAATQACGLMAAQYDGMVKRMHHGFAARNGLLGTMLAWGGYEGIKKVFERPYGGFLAMFGLGSKHTPSSKPEEVAKDLGTFWHTAEWIRLKLHACCGGIHGTIECLAEMQEMYPERLGREKLGEIKEIRIQLSDAVFHHCGWAPETRPLTPTGAQMNTAFVAASQLVDGQVLLEQFSSGKLDRNEVWELIGKTSCVHTTELDQPNIGCGALISITFADGSQVQHSLLKPKGVDEPISNEEILEKFRRLTGGLIGVERQEKIERAVLGMEELQDVNELIELLSVNVVNPLQ</sequence>
<reference evidence="5" key="1">
    <citation type="submission" date="2018-10" db="EMBL/GenBank/DDBJ databases">
        <title>FDA dAtabase for Regulatory Grade micrObial Sequences (FDA-ARGOS): Supporting development and validation of Infectious Disease Dx tests.</title>
        <authorList>
            <person name="Kerrigan L."/>
            <person name="Tallon L."/>
            <person name="Sadzewicz L."/>
            <person name="Sengamalay N."/>
            <person name="Ott S."/>
            <person name="Godinez A."/>
            <person name="Nagaraj S."/>
            <person name="Vavikolanu K."/>
            <person name="Nadendla S."/>
            <person name="George J."/>
            <person name="Sichtig H."/>
        </authorList>
    </citation>
    <scope>NUCLEOTIDE SEQUENCE [LARGE SCALE GENOMIC DNA]</scope>
    <source>
        <strain evidence="5">FDAARGOS_311</strain>
    </source>
</reference>
<dbReference type="Gene3D" id="1.10.4100.10">
    <property type="entry name" value="2-methylcitrate dehydratase PrpD"/>
    <property type="match status" value="2"/>
</dbReference>
<accession>A0A505I5U8</accession>
<dbReference type="VEuPathDB" id="FungiDB:ASPNIDRAFT2_1115082"/>
<dbReference type="Pfam" id="PF03972">
    <property type="entry name" value="MmgE_PrpD_N"/>
    <property type="match status" value="2"/>
</dbReference>
<dbReference type="EMBL" id="NKJJ02000005">
    <property type="protein sequence ID" value="TPR06990.1"/>
    <property type="molecule type" value="Genomic_DNA"/>
</dbReference>
<dbReference type="VEuPathDB" id="FungiDB:ATCC64974_8130"/>
<evidence type="ECO:0000256" key="1">
    <source>
        <dbReference type="ARBA" id="ARBA00006174"/>
    </source>
</evidence>
<gene>
    <name evidence="4" type="ORF">CAN33_0025335</name>
</gene>
<dbReference type="PANTHER" id="PTHR16943:SF8">
    <property type="entry name" value="2-METHYLCITRATE DEHYDRATASE"/>
    <property type="match status" value="1"/>
</dbReference>
<dbReference type="GO" id="GO:0016829">
    <property type="term" value="F:lyase activity"/>
    <property type="evidence" value="ECO:0007669"/>
    <property type="project" value="InterPro"/>
</dbReference>
<organism evidence="4 5">
    <name type="scientific">Aspergillus niger</name>
    <dbReference type="NCBI Taxonomy" id="5061"/>
    <lineage>
        <taxon>Eukaryota</taxon>
        <taxon>Fungi</taxon>
        <taxon>Dikarya</taxon>
        <taxon>Ascomycota</taxon>
        <taxon>Pezizomycotina</taxon>
        <taxon>Eurotiomycetes</taxon>
        <taxon>Eurotiomycetidae</taxon>
        <taxon>Eurotiales</taxon>
        <taxon>Aspergillaceae</taxon>
        <taxon>Aspergillus</taxon>
        <taxon>Aspergillus subgen. Circumdati</taxon>
    </lineage>
</organism>
<dbReference type="Proteomes" id="UP000197666">
    <property type="component" value="Unassembled WGS sequence"/>
</dbReference>
<dbReference type="InterPro" id="IPR045336">
    <property type="entry name" value="MmgE_PrpD_N"/>
</dbReference>
<comment type="caution">
    <text evidence="4">The sequence shown here is derived from an EMBL/GenBank/DDBJ whole genome shotgun (WGS) entry which is preliminary data.</text>
</comment>
<evidence type="ECO:0000259" key="2">
    <source>
        <dbReference type="Pfam" id="PF03972"/>
    </source>
</evidence>
<dbReference type="VEuPathDB" id="FungiDB:M747DRAFT_267595"/>
<dbReference type="VEuPathDB" id="FungiDB:ATCC64974_8140"/>
<dbReference type="InterPro" id="IPR042183">
    <property type="entry name" value="MmgE/PrpD_sf_1"/>
</dbReference>
<evidence type="ECO:0000259" key="3">
    <source>
        <dbReference type="Pfam" id="PF19305"/>
    </source>
</evidence>
<name>A0A505I5U8_ASPNG</name>
<evidence type="ECO:0000313" key="4">
    <source>
        <dbReference type="EMBL" id="TPR06990.1"/>
    </source>
</evidence>
<dbReference type="VEuPathDB" id="FungiDB:M747DRAFT_267599"/>
<dbReference type="InterPro" id="IPR045337">
    <property type="entry name" value="MmgE_PrpD_C"/>
</dbReference>
<dbReference type="PANTHER" id="PTHR16943">
    <property type="entry name" value="2-METHYLCITRATE DEHYDRATASE-RELATED"/>
    <property type="match status" value="1"/>
</dbReference>